<evidence type="ECO:0000313" key="3">
    <source>
        <dbReference type="Proteomes" id="UP000193900"/>
    </source>
</evidence>
<name>A0A1Y5THE2_9RHOB</name>
<organism evidence="2 3">
    <name type="scientific">Roseisalinus antarcticus</name>
    <dbReference type="NCBI Taxonomy" id="254357"/>
    <lineage>
        <taxon>Bacteria</taxon>
        <taxon>Pseudomonadati</taxon>
        <taxon>Pseudomonadota</taxon>
        <taxon>Alphaproteobacteria</taxon>
        <taxon>Rhodobacterales</taxon>
        <taxon>Roseobacteraceae</taxon>
        <taxon>Roseisalinus</taxon>
    </lineage>
</organism>
<keyword evidence="3" id="KW-1185">Reference proteome</keyword>
<accession>A0A1Y5THE2</accession>
<evidence type="ECO:0000313" key="2">
    <source>
        <dbReference type="EMBL" id="SLN64323.1"/>
    </source>
</evidence>
<dbReference type="EMBL" id="FWFZ01000017">
    <property type="protein sequence ID" value="SLN64323.1"/>
    <property type="molecule type" value="Genomic_DNA"/>
</dbReference>
<dbReference type="CDD" id="cd03801">
    <property type="entry name" value="GT4_PimA-like"/>
    <property type="match status" value="1"/>
</dbReference>
<evidence type="ECO:0000259" key="1">
    <source>
        <dbReference type="Pfam" id="PF13439"/>
    </source>
</evidence>
<keyword evidence="2" id="KW-0328">Glycosyltransferase</keyword>
<dbReference type="OrthoDB" id="9790710at2"/>
<dbReference type="PANTHER" id="PTHR45947">
    <property type="entry name" value="SULFOQUINOVOSYL TRANSFERASE SQD2"/>
    <property type="match status" value="1"/>
</dbReference>
<proteinExistence type="predicted"/>
<dbReference type="GO" id="GO:0004373">
    <property type="term" value="F:alpha-1,4-glucan glucosyltransferase (UDP-glucose donor) activity"/>
    <property type="evidence" value="ECO:0007669"/>
    <property type="project" value="UniProtKB-EC"/>
</dbReference>
<dbReference type="Proteomes" id="UP000193900">
    <property type="component" value="Unassembled WGS sequence"/>
</dbReference>
<sequence>MAERREPHVLFVGNRILGWKTYSRELEARLSQRDDIRLSTIWHEPSRAATLPVSRHGGGMLSRLHRPIDAIHAHRGPLGRTVRAAIRQLRPDIVHVAGHWPAAAMAWMPGAPPFTAALDATRANINDMKGRARWSAPAMAREAALCRRAAHLYPMSEWAAASLRDDCGVAAGSVRVMPPSVDLAAFGAAAERETGTDGPVNVIFVGNDFARKGGPELLAWVRGPLAGLCHLHIASHDPAARVEGPHVTAHGPVTREHLFGAILPRMDIFCLPTSLDMSPNVLAEAAAAGLPAVASRLGGIPGLIREGETGLMAAPGDPEGFVAALRRLATDPGLRHAMSRAARRHAAQHLDARANFDRLADDLAALATRSREERRCA</sequence>
<dbReference type="Pfam" id="PF13439">
    <property type="entry name" value="Glyco_transf_4"/>
    <property type="match status" value="1"/>
</dbReference>
<dbReference type="InterPro" id="IPR050194">
    <property type="entry name" value="Glycosyltransferase_grp1"/>
</dbReference>
<dbReference type="Gene3D" id="3.40.50.2000">
    <property type="entry name" value="Glycogen Phosphorylase B"/>
    <property type="match status" value="2"/>
</dbReference>
<feature type="domain" description="Glycosyltransferase subfamily 4-like N-terminal" evidence="1">
    <location>
        <begin position="62"/>
        <end position="184"/>
    </location>
</feature>
<reference evidence="2 3" key="1">
    <citation type="submission" date="2017-03" db="EMBL/GenBank/DDBJ databases">
        <authorList>
            <person name="Afonso C.L."/>
            <person name="Miller P.J."/>
            <person name="Scott M.A."/>
            <person name="Spackman E."/>
            <person name="Goraichik I."/>
            <person name="Dimitrov K.M."/>
            <person name="Suarez D.L."/>
            <person name="Swayne D.E."/>
        </authorList>
    </citation>
    <scope>NUCLEOTIDE SEQUENCE [LARGE SCALE GENOMIC DNA]</scope>
    <source>
        <strain evidence="2 3">CECT 7023</strain>
    </source>
</reference>
<dbReference type="RefSeq" id="WP_085879810.1">
    <property type="nucleotide sequence ID" value="NZ_FWFZ01000017.1"/>
</dbReference>
<dbReference type="PANTHER" id="PTHR45947:SF3">
    <property type="entry name" value="SULFOQUINOVOSYL TRANSFERASE SQD2"/>
    <property type="match status" value="1"/>
</dbReference>
<gene>
    <name evidence="2" type="ORF">ROA7023_03005</name>
</gene>
<dbReference type="SUPFAM" id="SSF53756">
    <property type="entry name" value="UDP-Glycosyltransferase/glycogen phosphorylase"/>
    <property type="match status" value="1"/>
</dbReference>
<dbReference type="AlphaFoldDB" id="A0A1Y5THE2"/>
<dbReference type="EC" id="2.4.1.11" evidence="2"/>
<protein>
    <submittedName>
        <fullName evidence="2">Glycogen synthase</fullName>
        <ecNumber evidence="2">2.4.1.11</ecNumber>
    </submittedName>
</protein>
<dbReference type="InterPro" id="IPR028098">
    <property type="entry name" value="Glyco_trans_4-like_N"/>
</dbReference>
<keyword evidence="2" id="KW-0808">Transferase</keyword>
<dbReference type="Pfam" id="PF13692">
    <property type="entry name" value="Glyco_trans_1_4"/>
    <property type="match status" value="1"/>
</dbReference>